<dbReference type="FunFam" id="1.20.1280.50:FF:000023">
    <property type="entry name" value="F-box/LRR-repeat protein 4"/>
    <property type="match status" value="1"/>
</dbReference>
<reference evidence="2 3" key="1">
    <citation type="journal article" date="2024" name="Plant Biotechnol. J.">
        <title>Dendrobium thyrsiflorum genome and its molecular insights into genes involved in important horticultural traits.</title>
        <authorList>
            <person name="Chen B."/>
            <person name="Wang J.Y."/>
            <person name="Zheng P.J."/>
            <person name="Li K.L."/>
            <person name="Liang Y.M."/>
            <person name="Chen X.F."/>
            <person name="Zhang C."/>
            <person name="Zhao X."/>
            <person name="He X."/>
            <person name="Zhang G.Q."/>
            <person name="Liu Z.J."/>
            <person name="Xu Q."/>
        </authorList>
    </citation>
    <scope>NUCLEOTIDE SEQUENCE [LARGE SCALE GENOMIC DNA]</scope>
    <source>
        <strain evidence="2">GZMU011</strain>
    </source>
</reference>
<dbReference type="FunFam" id="3.80.10.10:FF:002365">
    <property type="entry name" value="F-box and leucine-rich repeat protein 13"/>
    <property type="match status" value="1"/>
</dbReference>
<accession>A0ABD0UVU1</accession>
<dbReference type="Gene3D" id="1.20.1280.50">
    <property type="match status" value="1"/>
</dbReference>
<dbReference type="EMBL" id="JANQDX010000011">
    <property type="protein sequence ID" value="KAL0916769.1"/>
    <property type="molecule type" value="Genomic_DNA"/>
</dbReference>
<feature type="domain" description="F-box" evidence="1">
    <location>
        <begin position="1"/>
        <end position="45"/>
    </location>
</feature>
<proteinExistence type="predicted"/>
<evidence type="ECO:0000259" key="1">
    <source>
        <dbReference type="PROSITE" id="PS50181"/>
    </source>
</evidence>
<dbReference type="InterPro" id="IPR006553">
    <property type="entry name" value="Leu-rich_rpt_Cys-con_subtyp"/>
</dbReference>
<name>A0ABD0UVU1_DENTH</name>
<evidence type="ECO:0000313" key="3">
    <source>
        <dbReference type="Proteomes" id="UP001552299"/>
    </source>
</evidence>
<dbReference type="PANTHER" id="PTHR13318:SF182">
    <property type="entry name" value="F-BOX_LRR-REPEAT PROTEIN 14"/>
    <property type="match status" value="1"/>
</dbReference>
<sequence length="467" mass="52046">MENLPESLLLDILKRIDRTADRNSLSLVCKRLHRVEGEQRDFLRVGCRMNPAIEAFTALCSRFSNLSKLEIVYSGWKSSLGKQLGNEGLQVLSSNCPSLEELSLNFCSFIDDTGLRYLSSCRKLLSLKLNFVPAISSIGILSVILGCKKISTLHLIRCMKVSSTEWLELLGKLSNLRELSIKNCRGIREDDLIKLGPGWRKLRRLDFAVDAYYGYPKVHDHLLLSECHKEVVYCDELKELSLTNCIVAPGQGLSFILGRCDALEKLLLDMCLGVTHSDIVALSRKSSNLRTLVMRLPLEFPGNRFVNSMWELQDGSLRALAAGCPMLNTLELSYSDWDFPPTSCFTQDAVIALIQSCPIRVLNLHGAGFLNDIGMKAICAAQCLQVLELTKCQKISDEGLEHIIKSPSLKTIKLCKCLGVTDTGMKPLVDSHKLDLLTVEGCPQISKEGIKGAARSISYKQDLSWLY</sequence>
<dbReference type="Pfam" id="PF13516">
    <property type="entry name" value="LRR_6"/>
    <property type="match status" value="2"/>
</dbReference>
<gene>
    <name evidence="2" type="ORF">M5K25_014305</name>
</gene>
<dbReference type="AlphaFoldDB" id="A0ABD0UVU1"/>
<dbReference type="Pfam" id="PF18511">
    <property type="entry name" value="F-box_5"/>
    <property type="match status" value="1"/>
</dbReference>
<dbReference type="SUPFAM" id="SSF81383">
    <property type="entry name" value="F-box domain"/>
    <property type="match status" value="1"/>
</dbReference>
<dbReference type="PROSITE" id="PS50181">
    <property type="entry name" value="FBOX"/>
    <property type="match status" value="1"/>
</dbReference>
<dbReference type="InterPro" id="IPR001611">
    <property type="entry name" value="Leu-rich_rpt"/>
</dbReference>
<keyword evidence="3" id="KW-1185">Reference proteome</keyword>
<dbReference type="Proteomes" id="UP001552299">
    <property type="component" value="Unassembled WGS sequence"/>
</dbReference>
<comment type="caution">
    <text evidence="2">The sequence shown here is derived from an EMBL/GenBank/DDBJ whole genome shotgun (WGS) entry which is preliminary data.</text>
</comment>
<dbReference type="InterPro" id="IPR001810">
    <property type="entry name" value="F-box_dom"/>
</dbReference>
<dbReference type="SMART" id="SM00367">
    <property type="entry name" value="LRR_CC"/>
    <property type="match status" value="7"/>
</dbReference>
<dbReference type="Gene3D" id="3.80.10.10">
    <property type="entry name" value="Ribonuclease Inhibitor"/>
    <property type="match status" value="2"/>
</dbReference>
<dbReference type="InterPro" id="IPR032675">
    <property type="entry name" value="LRR_dom_sf"/>
</dbReference>
<dbReference type="InterPro" id="IPR036047">
    <property type="entry name" value="F-box-like_dom_sf"/>
</dbReference>
<protein>
    <recommendedName>
        <fullName evidence="1">F-box domain-containing protein</fullName>
    </recommendedName>
</protein>
<dbReference type="SUPFAM" id="SSF52047">
    <property type="entry name" value="RNI-like"/>
    <property type="match status" value="1"/>
</dbReference>
<dbReference type="FunFam" id="3.80.10.10:FF:000690">
    <property type="entry name" value="F-box/LRR-repeat protein 14"/>
    <property type="match status" value="1"/>
</dbReference>
<organism evidence="2 3">
    <name type="scientific">Dendrobium thyrsiflorum</name>
    <name type="common">Pinecone-like raceme dendrobium</name>
    <name type="synonym">Orchid</name>
    <dbReference type="NCBI Taxonomy" id="117978"/>
    <lineage>
        <taxon>Eukaryota</taxon>
        <taxon>Viridiplantae</taxon>
        <taxon>Streptophyta</taxon>
        <taxon>Embryophyta</taxon>
        <taxon>Tracheophyta</taxon>
        <taxon>Spermatophyta</taxon>
        <taxon>Magnoliopsida</taxon>
        <taxon>Liliopsida</taxon>
        <taxon>Asparagales</taxon>
        <taxon>Orchidaceae</taxon>
        <taxon>Epidendroideae</taxon>
        <taxon>Malaxideae</taxon>
        <taxon>Dendrobiinae</taxon>
        <taxon>Dendrobium</taxon>
    </lineage>
</organism>
<dbReference type="CDD" id="cd22159">
    <property type="entry name" value="F-box_AtTIR1-like"/>
    <property type="match status" value="1"/>
</dbReference>
<dbReference type="InterPro" id="IPR041567">
    <property type="entry name" value="COI1_F-box"/>
</dbReference>
<evidence type="ECO:0000313" key="2">
    <source>
        <dbReference type="EMBL" id="KAL0916769.1"/>
    </source>
</evidence>
<dbReference type="PANTHER" id="PTHR13318">
    <property type="entry name" value="PARTNER OF PAIRED, ISOFORM B-RELATED"/>
    <property type="match status" value="1"/>
</dbReference>